<evidence type="ECO:0000313" key="1">
    <source>
        <dbReference type="EMBL" id="KAK9110032.1"/>
    </source>
</evidence>
<dbReference type="Proteomes" id="UP001417504">
    <property type="component" value="Unassembled WGS sequence"/>
</dbReference>
<organism evidence="1 2">
    <name type="scientific">Stephania japonica</name>
    <dbReference type="NCBI Taxonomy" id="461633"/>
    <lineage>
        <taxon>Eukaryota</taxon>
        <taxon>Viridiplantae</taxon>
        <taxon>Streptophyta</taxon>
        <taxon>Embryophyta</taxon>
        <taxon>Tracheophyta</taxon>
        <taxon>Spermatophyta</taxon>
        <taxon>Magnoliopsida</taxon>
        <taxon>Ranunculales</taxon>
        <taxon>Menispermaceae</taxon>
        <taxon>Menispermoideae</taxon>
        <taxon>Cissampelideae</taxon>
        <taxon>Stephania</taxon>
    </lineage>
</organism>
<reference evidence="1 2" key="1">
    <citation type="submission" date="2024-01" db="EMBL/GenBank/DDBJ databases">
        <title>Genome assemblies of Stephania.</title>
        <authorList>
            <person name="Yang L."/>
        </authorList>
    </citation>
    <scope>NUCLEOTIDE SEQUENCE [LARGE SCALE GENOMIC DNA]</scope>
    <source>
        <strain evidence="1">QJT</strain>
        <tissue evidence="1">Leaf</tissue>
    </source>
</reference>
<gene>
    <name evidence="1" type="ORF">Sjap_018092</name>
</gene>
<protein>
    <submittedName>
        <fullName evidence="1">Uncharacterized protein</fullName>
    </submittedName>
</protein>
<proteinExistence type="predicted"/>
<keyword evidence="2" id="KW-1185">Reference proteome</keyword>
<sequence>MLGSNYSSELHLFFRFLFDPFFLGFACSQDLKPNSLKFTRYTWINNSKLTRTLTERHMVKTLFIYYLPTFARVVMCSSLLL</sequence>
<evidence type="ECO:0000313" key="2">
    <source>
        <dbReference type="Proteomes" id="UP001417504"/>
    </source>
</evidence>
<dbReference type="EMBL" id="JBBNAE010000007">
    <property type="protein sequence ID" value="KAK9110032.1"/>
    <property type="molecule type" value="Genomic_DNA"/>
</dbReference>
<comment type="caution">
    <text evidence="1">The sequence shown here is derived from an EMBL/GenBank/DDBJ whole genome shotgun (WGS) entry which is preliminary data.</text>
</comment>
<dbReference type="AlphaFoldDB" id="A0AAP0NIZ7"/>
<name>A0AAP0NIZ7_9MAGN</name>
<accession>A0AAP0NIZ7</accession>